<name>A0ABP6YB27_9ACTN</name>
<dbReference type="InterPro" id="IPR036291">
    <property type="entry name" value="NAD(P)-bd_dom_sf"/>
</dbReference>
<dbReference type="PANTHER" id="PTHR12286">
    <property type="entry name" value="SACCHAROPINE DEHYDROGENASE-LIKE OXIDOREDUCTASE"/>
    <property type="match status" value="1"/>
</dbReference>
<feature type="domain" description="Saccharopine dehydrogenase NADP binding" evidence="1">
    <location>
        <begin position="14"/>
        <end position="140"/>
    </location>
</feature>
<evidence type="ECO:0000313" key="2">
    <source>
        <dbReference type="EMBL" id="GAA3579675.1"/>
    </source>
</evidence>
<dbReference type="PANTHER" id="PTHR12286:SF5">
    <property type="entry name" value="SACCHAROPINE DEHYDROGENASE-LIKE OXIDOREDUCTASE"/>
    <property type="match status" value="1"/>
</dbReference>
<evidence type="ECO:0000259" key="1">
    <source>
        <dbReference type="Pfam" id="PF03435"/>
    </source>
</evidence>
<comment type="caution">
    <text evidence="2">The sequence shown here is derived from an EMBL/GenBank/DDBJ whole genome shotgun (WGS) entry which is preliminary data.</text>
</comment>
<reference evidence="3" key="1">
    <citation type="journal article" date="2019" name="Int. J. Syst. Evol. Microbiol.">
        <title>The Global Catalogue of Microorganisms (GCM) 10K type strain sequencing project: providing services to taxonomists for standard genome sequencing and annotation.</title>
        <authorList>
            <consortium name="The Broad Institute Genomics Platform"/>
            <consortium name="The Broad Institute Genome Sequencing Center for Infectious Disease"/>
            <person name="Wu L."/>
            <person name="Ma J."/>
        </authorList>
    </citation>
    <scope>NUCLEOTIDE SEQUENCE [LARGE SCALE GENOMIC DNA]</scope>
    <source>
        <strain evidence="3">JCM 16540</strain>
    </source>
</reference>
<evidence type="ECO:0000313" key="3">
    <source>
        <dbReference type="Proteomes" id="UP001500767"/>
    </source>
</evidence>
<dbReference type="Proteomes" id="UP001500767">
    <property type="component" value="Unassembled WGS sequence"/>
</dbReference>
<organism evidence="2 3">
    <name type="scientific">Microlunatus spumicola</name>
    <dbReference type="NCBI Taxonomy" id="81499"/>
    <lineage>
        <taxon>Bacteria</taxon>
        <taxon>Bacillati</taxon>
        <taxon>Actinomycetota</taxon>
        <taxon>Actinomycetes</taxon>
        <taxon>Propionibacteriales</taxon>
        <taxon>Propionibacteriaceae</taxon>
        <taxon>Microlunatus</taxon>
    </lineage>
</organism>
<dbReference type="RefSeq" id="WP_204913005.1">
    <property type="nucleotide sequence ID" value="NZ_BAAAYR010000007.1"/>
</dbReference>
<dbReference type="Pfam" id="PF03435">
    <property type="entry name" value="Sacchrp_dh_NADP"/>
    <property type="match status" value="1"/>
</dbReference>
<dbReference type="InterPro" id="IPR005097">
    <property type="entry name" value="Sacchrp_dh_NADP-bd"/>
</dbReference>
<dbReference type="InterPro" id="IPR051276">
    <property type="entry name" value="Saccharopine_DH-like_oxidrdct"/>
</dbReference>
<accession>A0ABP6YB27</accession>
<keyword evidence="3" id="KW-1185">Reference proteome</keyword>
<dbReference type="SUPFAM" id="SSF51735">
    <property type="entry name" value="NAD(P)-binding Rossmann-fold domains"/>
    <property type="match status" value="1"/>
</dbReference>
<proteinExistence type="predicted"/>
<sequence length="415" mass="43083">MVTPHEDDRELDLVLLGATGFVGRLVAAHLARSAPAGARIALAGRSPERLRTVRHGLGDAAASWELCTTDVTSRAALDELATRTRVLTSTVGPYARHGLPVVEACALRGTHYADLTGETLFVRDSVATAHDLAVSSGARVVHSCGFDSVPSDLGVRLLADRAAADGQGTLTSTTLHVRDMRGGVSGGTVDSLRQQAIAVEHRRDLRRVVADPEALTGRAPSGRGRGGHPTLARADDGGVWSAPFVMGSYNRQIVLRTDALLGGAYGPGFDYREVVDTARGPVGAGAAAVVAAVQATLLGSMANPLTRTVADRVLPAPGEGPSEGARRRGRFEVEVETTTTTGARYAARVAAPYDPGYEGTAVLLGESTLALAYDDDLPDAAGVLTPMTGIGPGLARRLRAHGFEVGVRRLGAEAG</sequence>
<protein>
    <submittedName>
        <fullName evidence="2">Trans-acting enoyl reductase family protein</fullName>
    </submittedName>
</protein>
<dbReference type="EMBL" id="BAAAYR010000007">
    <property type="protein sequence ID" value="GAA3579675.1"/>
    <property type="molecule type" value="Genomic_DNA"/>
</dbReference>
<dbReference type="Gene3D" id="3.40.50.720">
    <property type="entry name" value="NAD(P)-binding Rossmann-like Domain"/>
    <property type="match status" value="1"/>
</dbReference>
<gene>
    <name evidence="2" type="ORF">GCM10022197_41530</name>
</gene>